<keyword evidence="2 10" id="KW-0597">Phosphoprotein</keyword>
<keyword evidence="8 10" id="KW-1133">Transmembrane helix</keyword>
<dbReference type="EC" id="7.-.-.-" evidence="10"/>
<keyword evidence="7 10" id="KW-0249">Electron transport</keyword>
<comment type="subunit">
    <text evidence="10">The complex is composed of six subunits: RnfA, RnfB, RnfC, RnfD, RnfE and RnfG.</text>
</comment>
<proteinExistence type="inferred from homology"/>
<evidence type="ECO:0000256" key="3">
    <source>
        <dbReference type="ARBA" id="ARBA00022630"/>
    </source>
</evidence>
<keyword evidence="1 10" id="KW-0813">Transport</keyword>
<protein>
    <recommendedName>
        <fullName evidence="10">Ion-translocating oxidoreductase complex subunit D</fullName>
        <ecNumber evidence="10">7.-.-.-</ecNumber>
    </recommendedName>
    <alternativeName>
        <fullName evidence="10">Rnf electron transport complex subunit D</fullName>
    </alternativeName>
</protein>
<keyword evidence="9 10" id="KW-0472">Membrane</keyword>
<dbReference type="InterPro" id="IPR011303">
    <property type="entry name" value="RnfD_bac"/>
</dbReference>
<evidence type="ECO:0000256" key="4">
    <source>
        <dbReference type="ARBA" id="ARBA00022643"/>
    </source>
</evidence>
<evidence type="ECO:0000256" key="10">
    <source>
        <dbReference type="HAMAP-Rule" id="MF_00462"/>
    </source>
</evidence>
<dbReference type="GO" id="GO:0022900">
    <property type="term" value="P:electron transport chain"/>
    <property type="evidence" value="ECO:0007669"/>
    <property type="project" value="UniProtKB-UniRule"/>
</dbReference>
<evidence type="ECO:0000313" key="11">
    <source>
        <dbReference type="EMBL" id="SEO67580.1"/>
    </source>
</evidence>
<keyword evidence="12" id="KW-1185">Reference proteome</keyword>
<comment type="similarity">
    <text evidence="10">Belongs to the NqrB/RnfD family.</text>
</comment>
<dbReference type="NCBIfam" id="TIGR01946">
    <property type="entry name" value="rnfD"/>
    <property type="match status" value="1"/>
</dbReference>
<evidence type="ECO:0000256" key="8">
    <source>
        <dbReference type="ARBA" id="ARBA00022989"/>
    </source>
</evidence>
<dbReference type="GO" id="GO:0055085">
    <property type="term" value="P:transmembrane transport"/>
    <property type="evidence" value="ECO:0007669"/>
    <property type="project" value="InterPro"/>
</dbReference>
<keyword evidence="10" id="KW-0997">Cell inner membrane</keyword>
<evidence type="ECO:0000256" key="6">
    <source>
        <dbReference type="ARBA" id="ARBA00022967"/>
    </source>
</evidence>
<feature type="modified residue" description="FMN phosphoryl threonine" evidence="10">
    <location>
        <position position="180"/>
    </location>
</feature>
<feature type="transmembrane region" description="Helical" evidence="10">
    <location>
        <begin position="203"/>
        <end position="227"/>
    </location>
</feature>
<evidence type="ECO:0000256" key="7">
    <source>
        <dbReference type="ARBA" id="ARBA00022982"/>
    </source>
</evidence>
<sequence length="344" mass="36531">MALPTPPAPHIRGDNSVSRIMRRVLYALIPGVVAMAAVFGWGVLINILIAVAVAVACETAMLRLRGKPVALFLNDWSAVVMAVLLALCLPPLLPAWMTATGVAFGLIFGKHLYGGLGYNPFNPAMVGYAMLIIAFPQAMVQWLPPTGLAESALGPLQTLQAIIFGQLPPGLAPDALTHATPLDHVKTRLAEGLTMQELRGGPAFGVVAGSGWEWINLLFLAGGAWLLHVRVIRWQVPAGVIIGLAAPALLVWLINPEQQLSPLFHLLSGGAMLGAFFIATDPVSGATTPWGRLCFGLGVGLLAWIIRTWGGYPDGIAFGVLLMNMAVPLIDRFTRPRIYGHGGP</sequence>
<keyword evidence="3 10" id="KW-0285">Flavoprotein</keyword>
<dbReference type="Proteomes" id="UP000199657">
    <property type="component" value="Unassembled WGS sequence"/>
</dbReference>
<feature type="transmembrane region" description="Helical" evidence="10">
    <location>
        <begin position="312"/>
        <end position="330"/>
    </location>
</feature>
<comment type="function">
    <text evidence="10">Part of a membrane-bound complex that couples electron transfer with translocation of ions across the membrane.</text>
</comment>
<name>A0A1H8RMH0_9GAMM</name>
<keyword evidence="10" id="KW-1003">Cell membrane</keyword>
<evidence type="ECO:0000256" key="1">
    <source>
        <dbReference type="ARBA" id="ARBA00022448"/>
    </source>
</evidence>
<keyword evidence="5 10" id="KW-0812">Transmembrane</keyword>
<dbReference type="OrthoDB" id="9776359at2"/>
<dbReference type="RefSeq" id="WP_091640633.1">
    <property type="nucleotide sequence ID" value="NZ_FOEG01000002.1"/>
</dbReference>
<organism evidence="11 12">
    <name type="scientific">Aquisalimonas asiatica</name>
    <dbReference type="NCBI Taxonomy" id="406100"/>
    <lineage>
        <taxon>Bacteria</taxon>
        <taxon>Pseudomonadati</taxon>
        <taxon>Pseudomonadota</taxon>
        <taxon>Gammaproteobacteria</taxon>
        <taxon>Chromatiales</taxon>
        <taxon>Ectothiorhodospiraceae</taxon>
        <taxon>Aquisalimonas</taxon>
    </lineage>
</organism>
<dbReference type="HAMAP" id="MF_00462">
    <property type="entry name" value="RsxD_RnfD"/>
    <property type="match status" value="1"/>
</dbReference>
<feature type="transmembrane region" description="Helical" evidence="10">
    <location>
        <begin position="234"/>
        <end position="254"/>
    </location>
</feature>
<feature type="transmembrane region" description="Helical" evidence="10">
    <location>
        <begin position="290"/>
        <end position="306"/>
    </location>
</feature>
<feature type="transmembrane region" description="Helical" evidence="10">
    <location>
        <begin position="24"/>
        <end position="57"/>
    </location>
</feature>
<dbReference type="InterPro" id="IPR004338">
    <property type="entry name" value="NqrB/RnfD"/>
</dbReference>
<feature type="transmembrane region" description="Helical" evidence="10">
    <location>
        <begin position="69"/>
        <end position="87"/>
    </location>
</feature>
<gene>
    <name evidence="10" type="primary">rnfD</name>
    <name evidence="11" type="ORF">SAMN04488052_102123</name>
</gene>
<dbReference type="PANTHER" id="PTHR30578:SF0">
    <property type="entry name" value="ION-TRANSLOCATING OXIDOREDUCTASE COMPLEX SUBUNIT D"/>
    <property type="match status" value="1"/>
</dbReference>
<dbReference type="GO" id="GO:0005886">
    <property type="term" value="C:plasma membrane"/>
    <property type="evidence" value="ECO:0007669"/>
    <property type="project" value="UniProtKB-SubCell"/>
</dbReference>
<dbReference type="Pfam" id="PF03116">
    <property type="entry name" value="NQR2_RnfD_RnfE"/>
    <property type="match status" value="1"/>
</dbReference>
<comment type="subcellular location">
    <subcellularLocation>
        <location evidence="10">Cell inner membrane</location>
        <topology evidence="10">Multi-pass membrane protein</topology>
    </subcellularLocation>
</comment>
<evidence type="ECO:0000256" key="9">
    <source>
        <dbReference type="ARBA" id="ARBA00023136"/>
    </source>
</evidence>
<dbReference type="EMBL" id="FOEG01000002">
    <property type="protein sequence ID" value="SEO67580.1"/>
    <property type="molecule type" value="Genomic_DNA"/>
</dbReference>
<accession>A0A1H8RMH0</accession>
<evidence type="ECO:0000313" key="12">
    <source>
        <dbReference type="Proteomes" id="UP000199657"/>
    </source>
</evidence>
<keyword evidence="4 10" id="KW-0288">FMN</keyword>
<reference evidence="11 12" key="1">
    <citation type="submission" date="2016-10" db="EMBL/GenBank/DDBJ databases">
        <authorList>
            <person name="de Groot N.N."/>
        </authorList>
    </citation>
    <scope>NUCLEOTIDE SEQUENCE [LARGE SCALE GENOMIC DNA]</scope>
    <source>
        <strain evidence="11 12">CGMCC 1.6291</strain>
    </source>
</reference>
<evidence type="ECO:0000256" key="5">
    <source>
        <dbReference type="ARBA" id="ARBA00022692"/>
    </source>
</evidence>
<dbReference type="PANTHER" id="PTHR30578">
    <property type="entry name" value="ELECTRON TRANSPORT COMPLEX PROTEIN RNFD"/>
    <property type="match status" value="1"/>
</dbReference>
<dbReference type="AlphaFoldDB" id="A0A1H8RMH0"/>
<dbReference type="STRING" id="406100.SAMN04488052_102123"/>
<comment type="cofactor">
    <cofactor evidence="10">
        <name>FMN</name>
        <dbReference type="ChEBI" id="CHEBI:58210"/>
    </cofactor>
</comment>
<evidence type="ECO:0000256" key="2">
    <source>
        <dbReference type="ARBA" id="ARBA00022553"/>
    </source>
</evidence>
<keyword evidence="6 10" id="KW-1278">Translocase</keyword>
<feature type="transmembrane region" description="Helical" evidence="10">
    <location>
        <begin position="260"/>
        <end position="278"/>
    </location>
</feature>